<comment type="similarity">
    <text evidence="2 11">Belongs to the ClpA/ClpB family.</text>
</comment>
<dbReference type="NCBIfam" id="TIGR03346">
    <property type="entry name" value="chaperone_ClpB"/>
    <property type="match status" value="1"/>
</dbReference>
<dbReference type="InterPro" id="IPR004176">
    <property type="entry name" value="Clp_R_N"/>
</dbReference>
<evidence type="ECO:0000256" key="13">
    <source>
        <dbReference type="SAM" id="MobiDB-lite"/>
    </source>
</evidence>
<dbReference type="FunFam" id="3.40.50.300:FF:000010">
    <property type="entry name" value="Chaperone clpB 1, putative"/>
    <property type="match status" value="1"/>
</dbReference>
<dbReference type="InterPro" id="IPR027417">
    <property type="entry name" value="P-loop_NTPase"/>
</dbReference>
<comment type="function">
    <text evidence="12">Part of a stress-induced multi-chaperone system, it is involved in the recovery of the cell from heat-induced damage, in cooperation with DnaK, DnaJ and GrpE.</text>
</comment>
<dbReference type="Pfam" id="PF17871">
    <property type="entry name" value="AAA_lid_9"/>
    <property type="match status" value="1"/>
</dbReference>
<feature type="region of interest" description="Disordered" evidence="13">
    <location>
        <begin position="1"/>
        <end position="27"/>
    </location>
</feature>
<keyword evidence="4 11" id="KW-0547">Nucleotide-binding</keyword>
<evidence type="ECO:0000256" key="4">
    <source>
        <dbReference type="ARBA" id="ARBA00022741"/>
    </source>
</evidence>
<dbReference type="PROSITE" id="PS00871">
    <property type="entry name" value="CLPAB_2"/>
    <property type="match status" value="1"/>
</dbReference>
<evidence type="ECO:0000313" key="15">
    <source>
        <dbReference type="EMBL" id="OXM52036.1"/>
    </source>
</evidence>
<keyword evidence="6 12" id="KW-0346">Stress response</keyword>
<dbReference type="OrthoDB" id="9803641at2"/>
<dbReference type="InterPro" id="IPR050130">
    <property type="entry name" value="ClpA_ClpB"/>
</dbReference>
<evidence type="ECO:0000256" key="9">
    <source>
        <dbReference type="ARBA" id="ARBA00026057"/>
    </source>
</evidence>
<dbReference type="RefSeq" id="WP_093936258.1">
    <property type="nucleotide sequence ID" value="NZ_NMQT01000090.1"/>
</dbReference>
<dbReference type="GO" id="GO:0034605">
    <property type="term" value="P:cellular response to heat"/>
    <property type="evidence" value="ECO:0007669"/>
    <property type="project" value="TreeGrafter"/>
</dbReference>
<dbReference type="Gene3D" id="1.10.1780.10">
    <property type="entry name" value="Clp, N-terminal domain"/>
    <property type="match status" value="1"/>
</dbReference>
<reference evidence="15 16" key="1">
    <citation type="submission" date="2017-07" db="EMBL/GenBank/DDBJ databases">
        <title>Amycolatopsis thailandensis Genome sequencing and assembly.</title>
        <authorList>
            <person name="Kaur N."/>
            <person name="Mayilraj S."/>
        </authorList>
    </citation>
    <scope>NUCLEOTIDE SEQUENCE [LARGE SCALE GENOMIC DNA]</scope>
    <source>
        <strain evidence="15 16">JCM 16380</strain>
    </source>
</reference>
<dbReference type="InterPro" id="IPR036628">
    <property type="entry name" value="Clp_N_dom_sf"/>
</dbReference>
<comment type="subunit">
    <text evidence="9">Homohexamer. The oligomerization is ATP-dependent.</text>
</comment>
<dbReference type="InterPro" id="IPR019489">
    <property type="entry name" value="Clp_ATPase_C"/>
</dbReference>
<keyword evidence="7 12" id="KW-0175">Coiled coil</keyword>
<dbReference type="GO" id="GO:0005737">
    <property type="term" value="C:cytoplasm"/>
    <property type="evidence" value="ECO:0007669"/>
    <property type="project" value="UniProtKB-SubCell"/>
</dbReference>
<dbReference type="GO" id="GO:0016887">
    <property type="term" value="F:ATP hydrolysis activity"/>
    <property type="evidence" value="ECO:0007669"/>
    <property type="project" value="InterPro"/>
</dbReference>
<dbReference type="InterPro" id="IPR041546">
    <property type="entry name" value="ClpA/ClpB_AAA_lid"/>
</dbReference>
<dbReference type="InterPro" id="IPR001270">
    <property type="entry name" value="ClpA/B"/>
</dbReference>
<comment type="caution">
    <text evidence="15">The sequence shown here is derived from an EMBL/GenBank/DDBJ whole genome shotgun (WGS) entry which is preliminary data.</text>
</comment>
<dbReference type="InterPro" id="IPR003959">
    <property type="entry name" value="ATPase_AAA_core"/>
</dbReference>
<evidence type="ECO:0000256" key="6">
    <source>
        <dbReference type="ARBA" id="ARBA00023016"/>
    </source>
</evidence>
<organism evidence="15 16">
    <name type="scientific">Amycolatopsis thailandensis</name>
    <dbReference type="NCBI Taxonomy" id="589330"/>
    <lineage>
        <taxon>Bacteria</taxon>
        <taxon>Bacillati</taxon>
        <taxon>Actinomycetota</taxon>
        <taxon>Actinomycetes</taxon>
        <taxon>Pseudonocardiales</taxon>
        <taxon>Pseudonocardiaceae</taxon>
        <taxon>Amycolatopsis</taxon>
    </lineage>
</organism>
<dbReference type="SMART" id="SM00382">
    <property type="entry name" value="AAA"/>
    <property type="match status" value="2"/>
</dbReference>
<dbReference type="FunFam" id="3.40.50.300:FF:000025">
    <property type="entry name" value="ATP-dependent Clp protease subunit"/>
    <property type="match status" value="1"/>
</dbReference>
<dbReference type="InterPro" id="IPR028299">
    <property type="entry name" value="ClpA/B_CS2"/>
</dbReference>
<keyword evidence="3 10" id="KW-0677">Repeat</keyword>
<dbReference type="Gene3D" id="1.10.8.60">
    <property type="match status" value="1"/>
</dbReference>
<dbReference type="InterPro" id="IPR017730">
    <property type="entry name" value="Chaperonin_ClpB"/>
</dbReference>
<dbReference type="GO" id="GO:0042026">
    <property type="term" value="P:protein refolding"/>
    <property type="evidence" value="ECO:0007669"/>
    <property type="project" value="UniProtKB-UniRule"/>
</dbReference>
<dbReference type="Pfam" id="PF10431">
    <property type="entry name" value="ClpB_D2-small"/>
    <property type="match status" value="1"/>
</dbReference>
<keyword evidence="5 11" id="KW-0067">ATP-binding</keyword>
<accession>A0A229RZH0</accession>
<evidence type="ECO:0000256" key="7">
    <source>
        <dbReference type="ARBA" id="ARBA00023054"/>
    </source>
</evidence>
<evidence type="ECO:0000256" key="8">
    <source>
        <dbReference type="ARBA" id="ARBA00023186"/>
    </source>
</evidence>
<feature type="compositionally biased region" description="Low complexity" evidence="13">
    <location>
        <begin position="8"/>
        <end position="22"/>
    </location>
</feature>
<dbReference type="Pfam" id="PF07724">
    <property type="entry name" value="AAA_2"/>
    <property type="match status" value="1"/>
</dbReference>
<evidence type="ECO:0000256" key="12">
    <source>
        <dbReference type="RuleBase" id="RU362034"/>
    </source>
</evidence>
<dbReference type="CDD" id="cd00009">
    <property type="entry name" value="AAA"/>
    <property type="match status" value="1"/>
</dbReference>
<dbReference type="Pfam" id="PF02861">
    <property type="entry name" value="Clp_N"/>
    <property type="match status" value="1"/>
</dbReference>
<keyword evidence="16" id="KW-1185">Reference proteome</keyword>
<keyword evidence="8 11" id="KW-0143">Chaperone</keyword>
<proteinExistence type="inferred from homology"/>
<feature type="coiled-coil region" evidence="12">
    <location>
        <begin position="403"/>
        <end position="531"/>
    </location>
</feature>
<dbReference type="PANTHER" id="PTHR11638:SF18">
    <property type="entry name" value="HEAT SHOCK PROTEIN 104"/>
    <property type="match status" value="1"/>
</dbReference>
<dbReference type="InterPro" id="IPR018368">
    <property type="entry name" value="ClpA/B_CS1"/>
</dbReference>
<dbReference type="FunFam" id="3.40.50.300:FF:000120">
    <property type="entry name" value="ATP-dependent chaperone ClpB"/>
    <property type="match status" value="1"/>
</dbReference>
<dbReference type="SUPFAM" id="SSF52540">
    <property type="entry name" value="P-loop containing nucleoside triphosphate hydrolases"/>
    <property type="match status" value="2"/>
</dbReference>
<keyword evidence="12" id="KW-0963">Cytoplasm</keyword>
<evidence type="ECO:0000256" key="1">
    <source>
        <dbReference type="ARBA" id="ARBA00004496"/>
    </source>
</evidence>
<evidence type="ECO:0000256" key="10">
    <source>
        <dbReference type="PROSITE-ProRule" id="PRU01251"/>
    </source>
</evidence>
<feature type="domain" description="Clp R" evidence="14">
    <location>
        <begin position="3"/>
        <end position="151"/>
    </location>
</feature>
<dbReference type="CDD" id="cd19499">
    <property type="entry name" value="RecA-like_ClpB_Hsp104-like"/>
    <property type="match status" value="1"/>
</dbReference>
<feature type="coiled-coil region" evidence="12">
    <location>
        <begin position="87"/>
        <end position="114"/>
    </location>
</feature>
<evidence type="ECO:0000313" key="16">
    <source>
        <dbReference type="Proteomes" id="UP000215223"/>
    </source>
</evidence>
<dbReference type="PROSITE" id="PS00870">
    <property type="entry name" value="CLPAB_1"/>
    <property type="match status" value="1"/>
</dbReference>
<evidence type="ECO:0000256" key="11">
    <source>
        <dbReference type="RuleBase" id="RU004432"/>
    </source>
</evidence>
<evidence type="ECO:0000256" key="2">
    <source>
        <dbReference type="ARBA" id="ARBA00008675"/>
    </source>
</evidence>
<dbReference type="EMBL" id="NMQT01000090">
    <property type="protein sequence ID" value="OXM52036.1"/>
    <property type="molecule type" value="Genomic_DNA"/>
</dbReference>
<sequence length="876" mass="97229">MDMSKLTQKSQEALQQAQSLAQRHGHTETDGEHLLLALLDQSDGLAPRLLEQAGADVDGLREAVEAEIARLPKVTGPGATPGQVYLTRRLAGLLDAAEREAKRLKDEYVSVEHLVLALADEGEKSAAGRLVTRYGVTRESFLTALTKIRGNQRVTSATPEGAYEALEKYGRDLVADARSGKLDPVIGRDAEIRRVIQILSRKTKNNPVLIGDPGVGKTAIVEGLAQRIVRGDVPEGLRDKTIFSLDMGALVAGAKYRGEFEERLKAVLAEVKAEEGRILLFVDELHTVVGAGATEGAMDAGNMLKPMLARGELHMIGATTLDEYRKHIEKDAALERRFQPIVVDEPTVEDTISILRGLRERLEVFHGVKIQDGALVAAATLSHRYITDRFLPDKAIDLVDEACARLRTEIDSMPAELDELTRRVTRLEIEQAALSKESDQASKARLADLEKELADLRAEADSKKAQWEAERQGIRRVQELRSELERLRHEAEEAERNYDLNRAAELRYGEITEAERRLAAEEEQLAGKQGRKRLLHEVVTEEEIAEIVASWTGIPVSRLQEGEREKLLRLDEILQRRVIGQDEAVRLVADAIIRARSGIRDPRKPIGSFIFLGPTGVGKTELAKTLAAALFDSEENMVRLDMSEYQERHTVSRLLGAPPGYVGYDEGGQLTEAVRRKPYSVVLFDEIEKAHPDVFNTLLQVLDDGRITDAQGRTVDFRNTVIIMTSNIGSQHLLDGVTSTGEIKPDARDAVLAELRHHFRPEFLNRVDDIVLFTPLGRSEIERIVDLQFDELRLRLAEQGISVELTADARKLIAQHGFDPVYGARPLRRYISHEVETKIGRTLLRGEPTEGLVITVDAEDGELVVTYSGSEGRSAA</sequence>
<dbReference type="InterPro" id="IPR003593">
    <property type="entry name" value="AAA+_ATPase"/>
</dbReference>
<dbReference type="SMART" id="SM01086">
    <property type="entry name" value="ClpB_D2-small"/>
    <property type="match status" value="1"/>
</dbReference>
<evidence type="ECO:0000256" key="5">
    <source>
        <dbReference type="ARBA" id="ARBA00022840"/>
    </source>
</evidence>
<dbReference type="PANTHER" id="PTHR11638">
    <property type="entry name" value="ATP-DEPENDENT CLP PROTEASE"/>
    <property type="match status" value="1"/>
</dbReference>
<protein>
    <recommendedName>
        <fullName evidence="12">Chaperone protein ClpB</fullName>
    </recommendedName>
</protein>
<evidence type="ECO:0000259" key="14">
    <source>
        <dbReference type="PROSITE" id="PS51903"/>
    </source>
</evidence>
<evidence type="ECO:0000256" key="3">
    <source>
        <dbReference type="ARBA" id="ARBA00022737"/>
    </source>
</evidence>
<dbReference type="PROSITE" id="PS51903">
    <property type="entry name" value="CLP_R"/>
    <property type="match status" value="1"/>
</dbReference>
<comment type="subunit">
    <text evidence="12">Homohexamer; The oligomerization is ATP-dependent.</text>
</comment>
<dbReference type="Proteomes" id="UP000215223">
    <property type="component" value="Unassembled WGS sequence"/>
</dbReference>
<dbReference type="Gene3D" id="3.40.50.300">
    <property type="entry name" value="P-loop containing nucleotide triphosphate hydrolases"/>
    <property type="match status" value="3"/>
</dbReference>
<gene>
    <name evidence="12 15" type="primary">clpB</name>
    <name evidence="15" type="ORF">CFP71_24330</name>
</gene>
<dbReference type="PRINTS" id="PR00300">
    <property type="entry name" value="CLPPROTEASEA"/>
</dbReference>
<comment type="subcellular location">
    <subcellularLocation>
        <location evidence="1 12">Cytoplasm</location>
    </subcellularLocation>
</comment>
<name>A0A229RZH0_9PSEU</name>
<dbReference type="SUPFAM" id="SSF81923">
    <property type="entry name" value="Double Clp-N motif"/>
    <property type="match status" value="1"/>
</dbReference>
<dbReference type="AlphaFoldDB" id="A0A229RZH0"/>
<dbReference type="Pfam" id="PF00004">
    <property type="entry name" value="AAA"/>
    <property type="match status" value="1"/>
</dbReference>
<dbReference type="GO" id="GO:0005524">
    <property type="term" value="F:ATP binding"/>
    <property type="evidence" value="ECO:0007669"/>
    <property type="project" value="UniProtKB-UniRule"/>
</dbReference>